<feature type="transmembrane region" description="Helical" evidence="8">
    <location>
        <begin position="114"/>
        <end position="134"/>
    </location>
</feature>
<dbReference type="GO" id="GO:0015205">
    <property type="term" value="F:nucleobase transmembrane transporter activity"/>
    <property type="evidence" value="ECO:0007669"/>
    <property type="project" value="TreeGrafter"/>
</dbReference>
<evidence type="ECO:0008006" key="11">
    <source>
        <dbReference type="Google" id="ProtNLM"/>
    </source>
</evidence>
<evidence type="ECO:0000256" key="2">
    <source>
        <dbReference type="ARBA" id="ARBA00007965"/>
    </source>
</evidence>
<keyword evidence="10" id="KW-1185">Reference proteome</keyword>
<feature type="region of interest" description="Disordered" evidence="7">
    <location>
        <begin position="1"/>
        <end position="20"/>
    </location>
</feature>
<comment type="similarity">
    <text evidence="2">Belongs to the SLC29A/ENT transporter (TC 2.A.57) family.</text>
</comment>
<feature type="transmembrane region" description="Helical" evidence="8">
    <location>
        <begin position="140"/>
        <end position="167"/>
    </location>
</feature>
<evidence type="ECO:0000256" key="4">
    <source>
        <dbReference type="ARBA" id="ARBA00022692"/>
    </source>
</evidence>
<keyword evidence="5 8" id="KW-1133">Transmembrane helix</keyword>
<evidence type="ECO:0000256" key="1">
    <source>
        <dbReference type="ARBA" id="ARBA00004141"/>
    </source>
</evidence>
<evidence type="ECO:0000256" key="6">
    <source>
        <dbReference type="ARBA" id="ARBA00023136"/>
    </source>
</evidence>
<accession>A0A9W7XMM4</accession>
<feature type="transmembrane region" description="Helical" evidence="8">
    <location>
        <begin position="85"/>
        <end position="102"/>
    </location>
</feature>
<name>A0A9W7XMM4_9FUNG</name>
<dbReference type="PANTHER" id="PTHR10332:SF88">
    <property type="entry name" value="EQUILIBRATIVE NUCLEOSIDE TRANSPORTER 1, ISOFORM A"/>
    <property type="match status" value="1"/>
</dbReference>
<keyword evidence="6 8" id="KW-0472">Membrane</keyword>
<dbReference type="AlphaFoldDB" id="A0A9W7XMM4"/>
<comment type="caution">
    <text evidence="9">The sequence shown here is derived from an EMBL/GenBank/DDBJ whole genome shotgun (WGS) entry which is preliminary data.</text>
</comment>
<feature type="transmembrane region" description="Helical" evidence="8">
    <location>
        <begin position="397"/>
        <end position="424"/>
    </location>
</feature>
<dbReference type="GO" id="GO:0000329">
    <property type="term" value="C:fungal-type vacuole membrane"/>
    <property type="evidence" value="ECO:0007669"/>
    <property type="project" value="TreeGrafter"/>
</dbReference>
<dbReference type="GO" id="GO:0034257">
    <property type="term" value="F:nicotinamide riboside transmembrane transporter activity"/>
    <property type="evidence" value="ECO:0007669"/>
    <property type="project" value="TreeGrafter"/>
</dbReference>
<dbReference type="PRINTS" id="PR01130">
    <property type="entry name" value="DERENTRNSPRT"/>
</dbReference>
<feature type="transmembrane region" description="Helical" evidence="8">
    <location>
        <begin position="304"/>
        <end position="326"/>
    </location>
</feature>
<keyword evidence="3" id="KW-0813">Transport</keyword>
<evidence type="ECO:0000256" key="3">
    <source>
        <dbReference type="ARBA" id="ARBA00022448"/>
    </source>
</evidence>
<comment type="subcellular location">
    <subcellularLocation>
        <location evidence="1">Membrane</location>
        <topology evidence="1">Multi-pass membrane protein</topology>
    </subcellularLocation>
</comment>
<feature type="transmembrane region" description="Helical" evidence="8">
    <location>
        <begin position="228"/>
        <end position="248"/>
    </location>
</feature>
<organism evidence="9 10">
    <name type="scientific">Coemansia asiatica</name>
    <dbReference type="NCBI Taxonomy" id="1052880"/>
    <lineage>
        <taxon>Eukaryota</taxon>
        <taxon>Fungi</taxon>
        <taxon>Fungi incertae sedis</taxon>
        <taxon>Zoopagomycota</taxon>
        <taxon>Kickxellomycotina</taxon>
        <taxon>Kickxellomycetes</taxon>
        <taxon>Kickxellales</taxon>
        <taxon>Kickxellaceae</taxon>
        <taxon>Coemansia</taxon>
    </lineage>
</organism>
<gene>
    <name evidence="9" type="ORF">LPJ64_000671</name>
</gene>
<evidence type="ECO:0000256" key="7">
    <source>
        <dbReference type="SAM" id="MobiDB-lite"/>
    </source>
</evidence>
<dbReference type="EMBL" id="JANBOH010000014">
    <property type="protein sequence ID" value="KAJ1647986.1"/>
    <property type="molecule type" value="Genomic_DNA"/>
</dbReference>
<dbReference type="PANTHER" id="PTHR10332">
    <property type="entry name" value="EQUILIBRATIVE NUCLEOSIDE TRANSPORTER"/>
    <property type="match status" value="1"/>
</dbReference>
<evidence type="ECO:0000313" key="10">
    <source>
        <dbReference type="Proteomes" id="UP001145021"/>
    </source>
</evidence>
<feature type="transmembrane region" description="Helical" evidence="8">
    <location>
        <begin position="179"/>
        <end position="201"/>
    </location>
</feature>
<reference evidence="9" key="1">
    <citation type="submission" date="2022-07" db="EMBL/GenBank/DDBJ databases">
        <title>Phylogenomic reconstructions and comparative analyses of Kickxellomycotina fungi.</title>
        <authorList>
            <person name="Reynolds N.K."/>
            <person name="Stajich J.E."/>
            <person name="Barry K."/>
            <person name="Grigoriev I.V."/>
            <person name="Crous P."/>
            <person name="Smith M.E."/>
        </authorList>
    </citation>
    <scope>NUCLEOTIDE SEQUENCE</scope>
    <source>
        <strain evidence="9">NBRC 105413</strain>
    </source>
</reference>
<feature type="transmembrane region" description="Helical" evidence="8">
    <location>
        <begin position="44"/>
        <end position="65"/>
    </location>
</feature>
<evidence type="ECO:0000256" key="5">
    <source>
        <dbReference type="ARBA" id="ARBA00022989"/>
    </source>
</evidence>
<feature type="transmembrane region" description="Helical" evidence="8">
    <location>
        <begin position="430"/>
        <end position="451"/>
    </location>
</feature>
<evidence type="ECO:0000313" key="9">
    <source>
        <dbReference type="EMBL" id="KAJ1647986.1"/>
    </source>
</evidence>
<dbReference type="PIRSF" id="PIRSF016379">
    <property type="entry name" value="ENT"/>
    <property type="match status" value="1"/>
</dbReference>
<sequence>MERSSFSQVRHRNSYSDSDDGLSDIDHYGALGPEALARSKRKTYILFLGMGLATLLPWNLFISAFEFYRYQFAGGTHLQTFQNSFAVAYMVTNFASTIYAMATVTRSDPNKRILGGLVANTLVYVIGIIMPLMRNHRGDASFYIALLQLITTAVSSGMIINSLFALVSHFSPSHVEGVLSGQAMAGLIASTAQLVTAYTVAPAMMPPSALHSAHVALDVDEGLISRTIAYFAFATASNLALTAAFIFIKRDPYYQHQSRLAYPLPSAQSNAISESELLIASAQLSPLISGTNAFKATFKQISGYTYVIILGFTVTLSVFPAVTALVDSTSGFKLLTEWHFLIFNVGDYLGRRVAPSIPIFRVSSLMAIALARILLIPAFFVCHLSFSVWYNWIESDYVFLCLVIVLGLTNGFLSTRSAIIVPGLSDQPTIAGSIVAISIGTGLATGSLLSWPVRAAGCLCSPLD</sequence>
<keyword evidence="4 8" id="KW-0812">Transmembrane</keyword>
<dbReference type="Pfam" id="PF01733">
    <property type="entry name" value="Nucleoside_tran"/>
    <property type="match status" value="1"/>
</dbReference>
<dbReference type="InterPro" id="IPR002259">
    <property type="entry name" value="Eqnu_transpt"/>
</dbReference>
<feature type="transmembrane region" description="Helical" evidence="8">
    <location>
        <begin position="365"/>
        <end position="390"/>
    </location>
</feature>
<dbReference type="Proteomes" id="UP001145021">
    <property type="component" value="Unassembled WGS sequence"/>
</dbReference>
<proteinExistence type="inferred from homology"/>
<dbReference type="GO" id="GO:0005886">
    <property type="term" value="C:plasma membrane"/>
    <property type="evidence" value="ECO:0007669"/>
    <property type="project" value="TreeGrafter"/>
</dbReference>
<protein>
    <recommendedName>
        <fullName evidence="11">Nucleoside transporter</fullName>
    </recommendedName>
</protein>
<evidence type="ECO:0000256" key="8">
    <source>
        <dbReference type="SAM" id="Phobius"/>
    </source>
</evidence>